<proteinExistence type="predicted"/>
<dbReference type="InterPro" id="IPR029044">
    <property type="entry name" value="Nucleotide-diphossugar_trans"/>
</dbReference>
<reference evidence="2 3" key="1">
    <citation type="submission" date="2018-03" db="EMBL/GenBank/DDBJ databases">
        <title>Whole genome sequencing of Histamine producing bacteria.</title>
        <authorList>
            <person name="Butler K."/>
        </authorList>
    </citation>
    <scope>NUCLEOTIDE SEQUENCE [LARGE SCALE GENOMIC DNA]</scope>
    <source>
        <strain evidence="2 3">BS2</strain>
    </source>
</reference>
<dbReference type="Pfam" id="PF00535">
    <property type="entry name" value="Glycos_transf_2"/>
    <property type="match status" value="1"/>
</dbReference>
<accession>A0A2T3IH11</accession>
<comment type="caution">
    <text evidence="2">The sequence shown here is derived from an EMBL/GenBank/DDBJ whole genome shotgun (WGS) entry which is preliminary data.</text>
</comment>
<dbReference type="PANTHER" id="PTHR22916:SF3">
    <property type="entry name" value="UDP-GLCNAC:BETAGAL BETA-1,3-N-ACETYLGLUCOSAMINYLTRANSFERASE-LIKE PROTEIN 1"/>
    <property type="match status" value="1"/>
</dbReference>
<evidence type="ECO:0000259" key="1">
    <source>
        <dbReference type="Pfam" id="PF00535"/>
    </source>
</evidence>
<gene>
    <name evidence="2" type="ORF">CTM88_15850</name>
</gene>
<protein>
    <submittedName>
        <fullName evidence="2">Glycosyltransferase family 2 protein</fullName>
    </submittedName>
</protein>
<organism evidence="2 3">
    <name type="scientific">Photobacterium aquimaris</name>
    <dbReference type="NCBI Taxonomy" id="512643"/>
    <lineage>
        <taxon>Bacteria</taxon>
        <taxon>Pseudomonadati</taxon>
        <taxon>Pseudomonadota</taxon>
        <taxon>Gammaproteobacteria</taxon>
        <taxon>Vibrionales</taxon>
        <taxon>Vibrionaceae</taxon>
        <taxon>Photobacterium</taxon>
    </lineage>
</organism>
<feature type="domain" description="Glycosyltransferase 2-like" evidence="1">
    <location>
        <begin position="6"/>
        <end position="159"/>
    </location>
</feature>
<dbReference type="GO" id="GO:0016758">
    <property type="term" value="F:hexosyltransferase activity"/>
    <property type="evidence" value="ECO:0007669"/>
    <property type="project" value="UniProtKB-ARBA"/>
</dbReference>
<keyword evidence="2" id="KW-0808">Transferase</keyword>
<dbReference type="Proteomes" id="UP000240254">
    <property type="component" value="Unassembled WGS sequence"/>
</dbReference>
<dbReference type="EMBL" id="PYMK01000019">
    <property type="protein sequence ID" value="PSU26641.1"/>
    <property type="molecule type" value="Genomic_DNA"/>
</dbReference>
<dbReference type="InterPro" id="IPR001173">
    <property type="entry name" value="Glyco_trans_2-like"/>
</dbReference>
<dbReference type="PANTHER" id="PTHR22916">
    <property type="entry name" value="GLYCOSYLTRANSFERASE"/>
    <property type="match status" value="1"/>
</dbReference>
<evidence type="ECO:0000313" key="3">
    <source>
        <dbReference type="Proteomes" id="UP000240254"/>
    </source>
</evidence>
<evidence type="ECO:0000313" key="2">
    <source>
        <dbReference type="EMBL" id="PSU26641.1"/>
    </source>
</evidence>
<dbReference type="OrthoDB" id="9801954at2"/>
<dbReference type="AlphaFoldDB" id="A0A2T3IH11"/>
<sequence>MLKILSIIIPVYNVELYLDECLKSVFEQVTDEVEVIIINDGSTDNSDEIVKSYHGKYHFKYVYQENKGISVARNNGIKESKGKYLSFLDSDDILADDAIINIIAEIKKSQCDLYKLKYIKFNDGEKVRKHTKFHENIKDSNSKLELIGDDSFYCWSYIFKRDLFDNVEFDCGRYFEDQLIIPTIIFNATTYKIMNQIIVYYRNRINSITNTVSLSHVDDALFGLSRYSKEYKKDNIYFSKILAEQYISFLSKCARADHLDHLYVMNMIKEANKLISIKMMIKSKVIKSIIYKLFSKIVFYRLIHVTKKDYC</sequence>
<dbReference type="SUPFAM" id="SSF53448">
    <property type="entry name" value="Nucleotide-diphospho-sugar transferases"/>
    <property type="match status" value="1"/>
</dbReference>
<dbReference type="Gene3D" id="3.90.550.10">
    <property type="entry name" value="Spore Coat Polysaccharide Biosynthesis Protein SpsA, Chain A"/>
    <property type="match status" value="1"/>
</dbReference>
<name>A0A2T3IH11_9GAMM</name>
<dbReference type="RefSeq" id="WP_065176353.1">
    <property type="nucleotide sequence ID" value="NZ_LZFA01000001.1"/>
</dbReference>
<dbReference type="CDD" id="cd00761">
    <property type="entry name" value="Glyco_tranf_GTA_type"/>
    <property type="match status" value="1"/>
</dbReference>